<feature type="transmembrane region" description="Helical" evidence="10">
    <location>
        <begin position="138"/>
        <end position="154"/>
    </location>
</feature>
<feature type="transmembrane region" description="Helical" evidence="10">
    <location>
        <begin position="20"/>
        <end position="36"/>
    </location>
</feature>
<feature type="transmembrane region" description="Helical" evidence="10">
    <location>
        <begin position="89"/>
        <end position="105"/>
    </location>
</feature>
<accession>A0A4Q1R0U9</accession>
<dbReference type="InterPro" id="IPR036890">
    <property type="entry name" value="HATPase_C_sf"/>
</dbReference>
<sequence length="419" mass="44154">MHATGGQGGAPASFMSGNPVMQIVGFGLLIGTLATARESSPVMWVVYGVSSVCWFASHFLIDRRPLWAGIALVSSAAIPAAAAGWAHDSTAVIMVGVVLGWFAAWSRPRAAALWLVLSSCLALTLISSATGGAGLGDLVGYALVMLLLTLLGLNQRQYRLRADQAEQLLRQTTLMQQEQAQVAVLEERARIAREIHDVLAHSLGALTVQLKAADALLDGGDVEGVRARIRRSNRLTDEGLAEAAAAVAALRDEVLPLPDMLAELIGNFRRDHRTEVRLTTTGTTRPLPSGPVVALVRATREALTNAAKHAPGGTVDVVLDYGYSGSDDPGSDEPDSGYSGSDSDYSASDRSNSGYSNGKVRLEVRNDIPRAAAFVDDGPPVSGYGLTGMRERLALAGGTLQAGVDATHRSWRLVVELPG</sequence>
<evidence type="ECO:0000256" key="7">
    <source>
        <dbReference type="ARBA" id="ARBA00022840"/>
    </source>
</evidence>
<name>A0A4Q1R0U9_9ACTN</name>
<keyword evidence="6 12" id="KW-0418">Kinase</keyword>
<evidence type="ECO:0000256" key="5">
    <source>
        <dbReference type="ARBA" id="ARBA00022741"/>
    </source>
</evidence>
<dbReference type="AlphaFoldDB" id="A0A4Q1R0U9"/>
<evidence type="ECO:0000256" key="6">
    <source>
        <dbReference type="ARBA" id="ARBA00022777"/>
    </source>
</evidence>
<dbReference type="GO" id="GO:0016020">
    <property type="term" value="C:membrane"/>
    <property type="evidence" value="ECO:0007669"/>
    <property type="project" value="InterPro"/>
</dbReference>
<dbReference type="PANTHER" id="PTHR24421">
    <property type="entry name" value="NITRATE/NITRITE SENSOR PROTEIN NARX-RELATED"/>
    <property type="match status" value="1"/>
</dbReference>
<keyword evidence="3" id="KW-0597">Phosphoprotein</keyword>
<evidence type="ECO:0000256" key="4">
    <source>
        <dbReference type="ARBA" id="ARBA00022679"/>
    </source>
</evidence>
<feature type="transmembrane region" description="Helical" evidence="10">
    <location>
        <begin position="42"/>
        <end position="61"/>
    </location>
</feature>
<evidence type="ECO:0000256" key="1">
    <source>
        <dbReference type="ARBA" id="ARBA00000085"/>
    </source>
</evidence>
<keyword evidence="10" id="KW-0812">Transmembrane</keyword>
<dbReference type="EC" id="2.7.13.3" evidence="2"/>
<dbReference type="CDD" id="cd16917">
    <property type="entry name" value="HATPase_UhpB-NarQ-NarX-like"/>
    <property type="match status" value="1"/>
</dbReference>
<dbReference type="GO" id="GO:0005524">
    <property type="term" value="F:ATP binding"/>
    <property type="evidence" value="ECO:0007669"/>
    <property type="project" value="UniProtKB-KW"/>
</dbReference>
<evidence type="ECO:0000256" key="2">
    <source>
        <dbReference type="ARBA" id="ARBA00012438"/>
    </source>
</evidence>
<evidence type="ECO:0000256" key="10">
    <source>
        <dbReference type="SAM" id="Phobius"/>
    </source>
</evidence>
<feature type="transmembrane region" description="Helical" evidence="10">
    <location>
        <begin position="66"/>
        <end position="83"/>
    </location>
</feature>
<dbReference type="PANTHER" id="PTHR24421:SF10">
    <property type="entry name" value="NITRATE_NITRITE SENSOR PROTEIN NARQ"/>
    <property type="match status" value="1"/>
</dbReference>
<dbReference type="SUPFAM" id="SSF55874">
    <property type="entry name" value="ATPase domain of HSP90 chaperone/DNA topoisomerase II/histidine kinase"/>
    <property type="match status" value="1"/>
</dbReference>
<dbReference type="Gene3D" id="1.20.5.1930">
    <property type="match status" value="1"/>
</dbReference>
<dbReference type="EMBL" id="SDIF01000053">
    <property type="protein sequence ID" value="RXS65298.1"/>
    <property type="molecule type" value="Genomic_DNA"/>
</dbReference>
<dbReference type="InterPro" id="IPR050482">
    <property type="entry name" value="Sensor_HK_TwoCompSys"/>
</dbReference>
<evidence type="ECO:0000259" key="11">
    <source>
        <dbReference type="Pfam" id="PF07730"/>
    </source>
</evidence>
<keyword evidence="10" id="KW-0472">Membrane</keyword>
<protein>
    <recommendedName>
        <fullName evidence="2">histidine kinase</fullName>
        <ecNumber evidence="2">2.7.13.3</ecNumber>
    </recommendedName>
</protein>
<reference evidence="12 13" key="1">
    <citation type="submission" date="2019-01" db="EMBL/GenBank/DDBJ databases">
        <title>Draft genome sequences of the type strain Streptomyces sioyaensis DSM 40032 and its novel strain, TM32, a thermotolerant antibiotics-producing actinobacterium.</title>
        <authorList>
            <person name="Nakaew N."/>
            <person name="Lumyong S."/>
            <person name="Sloan W.T."/>
            <person name="Sungthong R."/>
        </authorList>
    </citation>
    <scope>NUCLEOTIDE SEQUENCE [LARGE SCALE GENOMIC DNA]</scope>
    <source>
        <strain evidence="12 13">DSM 40032</strain>
    </source>
</reference>
<keyword evidence="8" id="KW-0902">Two-component regulatory system</keyword>
<gene>
    <name evidence="12" type="ORF">EST54_19170</name>
</gene>
<feature type="region of interest" description="Disordered" evidence="9">
    <location>
        <begin position="321"/>
        <end position="360"/>
    </location>
</feature>
<dbReference type="GO" id="GO:0000155">
    <property type="term" value="F:phosphorelay sensor kinase activity"/>
    <property type="evidence" value="ECO:0007669"/>
    <property type="project" value="InterPro"/>
</dbReference>
<keyword evidence="10" id="KW-1133">Transmembrane helix</keyword>
<comment type="catalytic activity">
    <reaction evidence="1">
        <text>ATP + protein L-histidine = ADP + protein N-phospho-L-histidine.</text>
        <dbReference type="EC" id="2.7.13.3"/>
    </reaction>
</comment>
<keyword evidence="7" id="KW-0067">ATP-binding</keyword>
<dbReference type="Gene3D" id="3.30.565.10">
    <property type="entry name" value="Histidine kinase-like ATPase, C-terminal domain"/>
    <property type="match status" value="1"/>
</dbReference>
<feature type="domain" description="Signal transduction histidine kinase subgroup 3 dimerisation and phosphoacceptor" evidence="11">
    <location>
        <begin position="187"/>
        <end position="254"/>
    </location>
</feature>
<keyword evidence="5" id="KW-0547">Nucleotide-binding</keyword>
<evidence type="ECO:0000313" key="13">
    <source>
        <dbReference type="Proteomes" id="UP000289482"/>
    </source>
</evidence>
<dbReference type="GO" id="GO:0046983">
    <property type="term" value="F:protein dimerization activity"/>
    <property type="evidence" value="ECO:0007669"/>
    <property type="project" value="InterPro"/>
</dbReference>
<feature type="compositionally biased region" description="Low complexity" evidence="9">
    <location>
        <begin position="336"/>
        <end position="354"/>
    </location>
</feature>
<evidence type="ECO:0000256" key="8">
    <source>
        <dbReference type="ARBA" id="ARBA00023012"/>
    </source>
</evidence>
<keyword evidence="4" id="KW-0808">Transferase</keyword>
<evidence type="ECO:0000256" key="9">
    <source>
        <dbReference type="SAM" id="MobiDB-lite"/>
    </source>
</evidence>
<organism evidence="12 13">
    <name type="scientific">Streptomyces sioyaensis</name>
    <dbReference type="NCBI Taxonomy" id="67364"/>
    <lineage>
        <taxon>Bacteria</taxon>
        <taxon>Bacillati</taxon>
        <taxon>Actinomycetota</taxon>
        <taxon>Actinomycetes</taxon>
        <taxon>Kitasatosporales</taxon>
        <taxon>Streptomycetaceae</taxon>
        <taxon>Streptomyces</taxon>
    </lineage>
</organism>
<comment type="caution">
    <text evidence="12">The sequence shown here is derived from an EMBL/GenBank/DDBJ whole genome shotgun (WGS) entry which is preliminary data.</text>
</comment>
<dbReference type="Pfam" id="PF07730">
    <property type="entry name" value="HisKA_3"/>
    <property type="match status" value="1"/>
</dbReference>
<evidence type="ECO:0000313" key="12">
    <source>
        <dbReference type="EMBL" id="RXS65298.1"/>
    </source>
</evidence>
<evidence type="ECO:0000256" key="3">
    <source>
        <dbReference type="ARBA" id="ARBA00022553"/>
    </source>
</evidence>
<keyword evidence="13" id="KW-1185">Reference proteome</keyword>
<feature type="transmembrane region" description="Helical" evidence="10">
    <location>
        <begin position="112"/>
        <end position="132"/>
    </location>
</feature>
<dbReference type="Proteomes" id="UP000289482">
    <property type="component" value="Unassembled WGS sequence"/>
</dbReference>
<dbReference type="InterPro" id="IPR011712">
    <property type="entry name" value="Sig_transdc_His_kin_sub3_dim/P"/>
</dbReference>
<proteinExistence type="predicted"/>